<dbReference type="InterPro" id="IPR006558">
    <property type="entry name" value="LamG-like"/>
</dbReference>
<keyword evidence="2" id="KW-1015">Disulfide bond</keyword>
<keyword evidence="6" id="KW-1185">Reference proteome</keyword>
<dbReference type="GO" id="GO:0005975">
    <property type="term" value="P:carbohydrate metabolic process"/>
    <property type="evidence" value="ECO:0007669"/>
    <property type="project" value="UniProtKB-ARBA"/>
</dbReference>
<organism evidence="5 6">
    <name type="scientific">Putridiphycobacter roseus</name>
    <dbReference type="NCBI Taxonomy" id="2219161"/>
    <lineage>
        <taxon>Bacteria</taxon>
        <taxon>Pseudomonadati</taxon>
        <taxon>Bacteroidota</taxon>
        <taxon>Flavobacteriia</taxon>
        <taxon>Flavobacteriales</taxon>
        <taxon>Crocinitomicaceae</taxon>
        <taxon>Putridiphycobacter</taxon>
    </lineage>
</organism>
<gene>
    <name evidence="5" type="ORF">DNU06_06210</name>
</gene>
<dbReference type="SUPFAM" id="SSF49899">
    <property type="entry name" value="Concanavalin A-like lectins/glucanases"/>
    <property type="match status" value="1"/>
</dbReference>
<protein>
    <recommendedName>
        <fullName evidence="4">LamG-like jellyroll fold domain-containing protein</fullName>
    </recommendedName>
</protein>
<dbReference type="Pfam" id="PF13385">
    <property type="entry name" value="Laminin_G_3"/>
    <property type="match status" value="1"/>
</dbReference>
<evidence type="ECO:0000256" key="3">
    <source>
        <dbReference type="SAM" id="SignalP"/>
    </source>
</evidence>
<feature type="chain" id="PRO_5015859582" description="LamG-like jellyroll fold domain-containing protein" evidence="3">
    <location>
        <begin position="21"/>
        <end position="604"/>
    </location>
</feature>
<dbReference type="OrthoDB" id="1391570at2"/>
<evidence type="ECO:0000259" key="4">
    <source>
        <dbReference type="SMART" id="SM00560"/>
    </source>
</evidence>
<evidence type="ECO:0000313" key="5">
    <source>
        <dbReference type="EMBL" id="PZE18205.1"/>
    </source>
</evidence>
<dbReference type="Proteomes" id="UP000249248">
    <property type="component" value="Unassembled WGS sequence"/>
</dbReference>
<dbReference type="AlphaFoldDB" id="A0A2W1NFF4"/>
<dbReference type="SMART" id="SM00560">
    <property type="entry name" value="LamGL"/>
    <property type="match status" value="1"/>
</dbReference>
<feature type="domain" description="LamG-like jellyroll fold" evidence="4">
    <location>
        <begin position="45"/>
        <end position="180"/>
    </location>
</feature>
<dbReference type="Gene3D" id="2.60.120.200">
    <property type="match status" value="1"/>
</dbReference>
<dbReference type="EMBL" id="QKSB01000002">
    <property type="protein sequence ID" value="PZE18205.1"/>
    <property type="molecule type" value="Genomic_DNA"/>
</dbReference>
<evidence type="ECO:0000256" key="2">
    <source>
        <dbReference type="ARBA" id="ARBA00023157"/>
    </source>
</evidence>
<dbReference type="GO" id="GO:0004553">
    <property type="term" value="F:hydrolase activity, hydrolyzing O-glycosyl compounds"/>
    <property type="evidence" value="ECO:0007669"/>
    <property type="project" value="UniProtKB-ARBA"/>
</dbReference>
<feature type="signal peptide" evidence="3">
    <location>
        <begin position="1"/>
        <end position="20"/>
    </location>
</feature>
<keyword evidence="1 3" id="KW-0732">Signal</keyword>
<dbReference type="InterPro" id="IPR013320">
    <property type="entry name" value="ConA-like_dom_sf"/>
</dbReference>
<dbReference type="Pfam" id="PF18962">
    <property type="entry name" value="Por_Secre_tail"/>
    <property type="match status" value="1"/>
</dbReference>
<evidence type="ECO:0000313" key="6">
    <source>
        <dbReference type="Proteomes" id="UP000249248"/>
    </source>
</evidence>
<dbReference type="InterPro" id="IPR026444">
    <property type="entry name" value="Secre_tail"/>
</dbReference>
<reference evidence="5 6" key="1">
    <citation type="submission" date="2018-06" db="EMBL/GenBank/DDBJ databases">
        <title>The draft genome sequence of Crocinitomix sp. SM1701.</title>
        <authorList>
            <person name="Zhang X."/>
        </authorList>
    </citation>
    <scope>NUCLEOTIDE SEQUENCE [LARGE SCALE GENOMIC DNA]</scope>
    <source>
        <strain evidence="5 6">SM1701</strain>
    </source>
</reference>
<comment type="caution">
    <text evidence="5">The sequence shown here is derived from an EMBL/GenBank/DDBJ whole genome shotgun (WGS) entry which is preliminary data.</text>
</comment>
<dbReference type="RefSeq" id="WP_111062358.1">
    <property type="nucleotide sequence ID" value="NZ_JBHUCU010000002.1"/>
</dbReference>
<sequence>MKKKLLLFMIGIATATISFSQNPAINFDGSNDYISTTFGGVTGSTDRTFEAWIYIDPTAPASNLCVLDYGTNASGDRNTFMVTGSRKLALFSGGTSGNLSSSNNNDVPVGQWTHVAAVLNGGAGYLYVNGVQVGTGTLAGISTPTTGEDMKIGRRVAGGTLYFKGSIDEVKVYNVARSATDILADMNNEVCTITSSLVAYYRMNDGIINGTNVASTVDLSGGNNTGTLNNFDLTGVASNWTTGPVLNGGFTTSTIVANECSDYTAPSGTVYTTSGQYSETITNAAGCDSIIQIDLTIAPLASSITETTCSSFTSPSGAYTWVSTGVYTDTLLTTAGCDSVVTVDLTIQNYSTTIIGGDCDAYTSLSGNNTWTTSGMYAEVFSTTTGCDSTINYNVTIYTESGSTITTSTCTDYTSPSGVLYSATGVYTETFTNLNGCDSIVTIDLTVVDVVNTVSVTGATLMADLSGATYQWYSCVDANLFIIPGETNQSYTATLNGNYAVEINLNGCMNTSSCTNIDFTGVEEDAINAATIFPNPAVNGFTIDLGQDKANVTIQILNLEGKVIKSYNGLNTNKIVVQEQLPAGAYIIRINHEENIQNLKFIQE</sequence>
<accession>A0A2W1NFF4</accession>
<dbReference type="NCBIfam" id="TIGR04183">
    <property type="entry name" value="Por_Secre_tail"/>
    <property type="match status" value="1"/>
</dbReference>
<evidence type="ECO:0000256" key="1">
    <source>
        <dbReference type="ARBA" id="ARBA00022729"/>
    </source>
</evidence>
<name>A0A2W1NFF4_9FLAO</name>
<proteinExistence type="predicted"/>